<dbReference type="UniPathway" id="UPA00115">
    <property type="reaction ID" value="UER00409"/>
</dbReference>
<dbReference type="Gene3D" id="3.40.50.1360">
    <property type="match status" value="1"/>
</dbReference>
<proteinExistence type="inferred from homology"/>
<dbReference type="OrthoDB" id="9810967at2"/>
<comment type="function">
    <text evidence="2 7">Hydrolysis of 6-phosphogluconolactone to 6-phosphogluconate.</text>
</comment>
<dbReference type="KEGG" id="otm:OSB_16110"/>
<name>A0A0K0Y5D7_9RHOB</name>
<dbReference type="InterPro" id="IPR039104">
    <property type="entry name" value="6PGL"/>
</dbReference>
<evidence type="ECO:0000256" key="2">
    <source>
        <dbReference type="ARBA" id="ARBA00002681"/>
    </source>
</evidence>
<evidence type="ECO:0000256" key="4">
    <source>
        <dbReference type="ARBA" id="ARBA00010662"/>
    </source>
</evidence>
<dbReference type="SUPFAM" id="SSF100950">
    <property type="entry name" value="NagB/RpiA/CoA transferase-like"/>
    <property type="match status" value="1"/>
</dbReference>
<keyword evidence="7 8" id="KW-0378">Hydrolase</keyword>
<dbReference type="InterPro" id="IPR006148">
    <property type="entry name" value="Glc/Gal-6P_isomerase"/>
</dbReference>
<dbReference type="PANTHER" id="PTHR11054:SF0">
    <property type="entry name" value="6-PHOSPHOGLUCONOLACTONASE"/>
    <property type="match status" value="1"/>
</dbReference>
<dbReference type="GO" id="GO:0006098">
    <property type="term" value="P:pentose-phosphate shunt"/>
    <property type="evidence" value="ECO:0007669"/>
    <property type="project" value="UniProtKB-UniPathway"/>
</dbReference>
<dbReference type="AlphaFoldDB" id="A0A0K0Y5D7"/>
<dbReference type="PANTHER" id="PTHR11054">
    <property type="entry name" value="6-PHOSPHOGLUCONOLACTONASE"/>
    <property type="match status" value="1"/>
</dbReference>
<dbReference type="InterPro" id="IPR005900">
    <property type="entry name" value="6-phosphogluconolactonase_DevB"/>
</dbReference>
<dbReference type="RefSeq" id="WP_049834477.1">
    <property type="nucleotide sequence ID" value="NZ_CP012160.1"/>
</dbReference>
<dbReference type="STRING" id="1458307.OSB_16110"/>
<gene>
    <name evidence="7 8" type="primary">pgl</name>
    <name evidence="8" type="ORF">OSB_16110</name>
</gene>
<evidence type="ECO:0000256" key="7">
    <source>
        <dbReference type="RuleBase" id="RU365095"/>
    </source>
</evidence>
<dbReference type="EMBL" id="CP012160">
    <property type="protein sequence ID" value="AKS46160.1"/>
    <property type="molecule type" value="Genomic_DNA"/>
</dbReference>
<dbReference type="Pfam" id="PF01182">
    <property type="entry name" value="Glucosamine_iso"/>
    <property type="match status" value="1"/>
</dbReference>
<comment type="similarity">
    <text evidence="4 7">Belongs to the glucosamine/galactosamine-6-phosphate isomerase family. 6-phosphogluconolactonase subfamily.</text>
</comment>
<dbReference type="InterPro" id="IPR037171">
    <property type="entry name" value="NagB/RpiA_transferase-like"/>
</dbReference>
<dbReference type="NCBIfam" id="TIGR01198">
    <property type="entry name" value="pgl"/>
    <property type="match status" value="1"/>
</dbReference>
<evidence type="ECO:0000256" key="6">
    <source>
        <dbReference type="ARBA" id="ARBA00020337"/>
    </source>
</evidence>
<sequence length="222" mass="23816">MKLIEYPDAEMMMMDLANTLAGELESHLLNHDTVSFAVPGGTTPGPIFDVLCAAKHLDWARINVMLTDERRVPEDHARSNTRLVKERLLVDAAAAANYVSYLPAGDAADIAELSGAVEPHLPISVLLLGMGADMHTASIFPNSPDLEMALNTPLPLVTVQPPDGLEPRISLSMKALQDAMRCHVVIIGAEKREALERAQSLTPTDAPIAGVLSGATVHWAES</sequence>
<evidence type="ECO:0000313" key="9">
    <source>
        <dbReference type="Proteomes" id="UP000067444"/>
    </source>
</evidence>
<comment type="pathway">
    <text evidence="3 7">Carbohydrate degradation; pentose phosphate pathway; D-ribulose 5-phosphate from D-glucose 6-phosphate (oxidative stage): step 2/3.</text>
</comment>
<organism evidence="8 9">
    <name type="scientific">Octadecabacter temperatus</name>
    <dbReference type="NCBI Taxonomy" id="1458307"/>
    <lineage>
        <taxon>Bacteria</taxon>
        <taxon>Pseudomonadati</taxon>
        <taxon>Pseudomonadota</taxon>
        <taxon>Alphaproteobacteria</taxon>
        <taxon>Rhodobacterales</taxon>
        <taxon>Roseobacteraceae</taxon>
        <taxon>Octadecabacter</taxon>
    </lineage>
</organism>
<protein>
    <recommendedName>
        <fullName evidence="6 7">6-phosphogluconolactonase</fullName>
        <shortName evidence="7">6PGL</shortName>
        <ecNumber evidence="5 7">3.1.1.31</ecNumber>
    </recommendedName>
</protein>
<dbReference type="GO" id="GO:0017057">
    <property type="term" value="F:6-phosphogluconolactonase activity"/>
    <property type="evidence" value="ECO:0007669"/>
    <property type="project" value="UniProtKB-UniRule"/>
</dbReference>
<evidence type="ECO:0000256" key="3">
    <source>
        <dbReference type="ARBA" id="ARBA00004961"/>
    </source>
</evidence>
<dbReference type="EC" id="3.1.1.31" evidence="5 7"/>
<reference evidence="8 9" key="1">
    <citation type="journal article" date="2015" name="Genome Announc.">
        <title>Closed Genome Sequence of Octadecabacter temperatus SB1, the First Mesophilic Species of the Genus Octadecabacter.</title>
        <authorList>
            <person name="Voget S."/>
            <person name="Billerbeck S."/>
            <person name="Simon M."/>
            <person name="Daniel R."/>
        </authorList>
    </citation>
    <scope>NUCLEOTIDE SEQUENCE [LARGE SCALE GENOMIC DNA]</scope>
    <source>
        <strain evidence="8 9">SB1</strain>
    </source>
</reference>
<dbReference type="PATRIC" id="fig|1458307.3.peg.1625"/>
<evidence type="ECO:0000256" key="5">
    <source>
        <dbReference type="ARBA" id="ARBA00013198"/>
    </source>
</evidence>
<dbReference type="GO" id="GO:0005975">
    <property type="term" value="P:carbohydrate metabolic process"/>
    <property type="evidence" value="ECO:0007669"/>
    <property type="project" value="UniProtKB-UniRule"/>
</dbReference>
<accession>A0A0K0Y5D7</accession>
<keyword evidence="9" id="KW-1185">Reference proteome</keyword>
<evidence type="ECO:0000256" key="1">
    <source>
        <dbReference type="ARBA" id="ARBA00000832"/>
    </source>
</evidence>
<evidence type="ECO:0000313" key="8">
    <source>
        <dbReference type="EMBL" id="AKS46160.1"/>
    </source>
</evidence>
<dbReference type="Proteomes" id="UP000067444">
    <property type="component" value="Chromosome"/>
</dbReference>
<dbReference type="CDD" id="cd01400">
    <property type="entry name" value="6PGL"/>
    <property type="match status" value="1"/>
</dbReference>
<comment type="catalytic activity">
    <reaction evidence="1 7">
        <text>6-phospho-D-glucono-1,5-lactone + H2O = 6-phospho-D-gluconate + H(+)</text>
        <dbReference type="Rhea" id="RHEA:12556"/>
        <dbReference type="ChEBI" id="CHEBI:15377"/>
        <dbReference type="ChEBI" id="CHEBI:15378"/>
        <dbReference type="ChEBI" id="CHEBI:57955"/>
        <dbReference type="ChEBI" id="CHEBI:58759"/>
        <dbReference type="EC" id="3.1.1.31"/>
    </reaction>
</comment>